<dbReference type="SUPFAM" id="SSF52200">
    <property type="entry name" value="Toll/Interleukin receptor TIR domain"/>
    <property type="match status" value="1"/>
</dbReference>
<feature type="domain" description="TIR" evidence="2">
    <location>
        <begin position="690"/>
        <end position="791"/>
    </location>
</feature>
<feature type="region of interest" description="Disordered" evidence="1">
    <location>
        <begin position="854"/>
        <end position="905"/>
    </location>
</feature>
<evidence type="ECO:0000313" key="3">
    <source>
        <dbReference type="EMBL" id="CAD8491157.1"/>
    </source>
</evidence>
<feature type="compositionally biased region" description="Basic and acidic residues" evidence="1">
    <location>
        <begin position="110"/>
        <end position="137"/>
    </location>
</feature>
<dbReference type="PANTHER" id="PTHR46270:SF2">
    <property type="entry name" value="TIR DOMAIN-CONTAINING PROTEIN"/>
    <property type="match status" value="1"/>
</dbReference>
<feature type="compositionally biased region" description="Polar residues" evidence="1">
    <location>
        <begin position="854"/>
        <end position="869"/>
    </location>
</feature>
<name>A0A7S0EPH3_9CRYP</name>
<dbReference type="SUPFAM" id="SSF48371">
    <property type="entry name" value="ARM repeat"/>
    <property type="match status" value="1"/>
</dbReference>
<accession>A0A7S0EPH3</accession>
<dbReference type="Gene3D" id="3.40.50.10140">
    <property type="entry name" value="Toll/interleukin-1 receptor homology (TIR) domain"/>
    <property type="match status" value="1"/>
</dbReference>
<feature type="region of interest" description="Disordered" evidence="1">
    <location>
        <begin position="185"/>
        <end position="242"/>
    </location>
</feature>
<feature type="compositionally biased region" description="Polar residues" evidence="1">
    <location>
        <begin position="887"/>
        <end position="905"/>
    </location>
</feature>
<feature type="compositionally biased region" description="Acidic residues" evidence="1">
    <location>
        <begin position="227"/>
        <end position="236"/>
    </location>
</feature>
<reference evidence="3" key="1">
    <citation type="submission" date="2021-01" db="EMBL/GenBank/DDBJ databases">
        <authorList>
            <person name="Corre E."/>
            <person name="Pelletier E."/>
            <person name="Niang G."/>
            <person name="Scheremetjew M."/>
            <person name="Finn R."/>
            <person name="Kale V."/>
            <person name="Holt S."/>
            <person name="Cochrane G."/>
            <person name="Meng A."/>
            <person name="Brown T."/>
            <person name="Cohen L."/>
        </authorList>
    </citation>
    <scope>NUCLEOTIDE SEQUENCE</scope>
    <source>
        <strain evidence="3">CCMP325</strain>
    </source>
</reference>
<dbReference type="Gene3D" id="1.25.10.10">
    <property type="entry name" value="Leucine-rich Repeat Variant"/>
    <property type="match status" value="2"/>
</dbReference>
<protein>
    <recommendedName>
        <fullName evidence="2">TIR domain-containing protein</fullName>
    </recommendedName>
</protein>
<dbReference type="InterPro" id="IPR016024">
    <property type="entry name" value="ARM-type_fold"/>
</dbReference>
<dbReference type="InterPro" id="IPR000157">
    <property type="entry name" value="TIR_dom"/>
</dbReference>
<dbReference type="Pfam" id="PF13676">
    <property type="entry name" value="TIR_2"/>
    <property type="match status" value="1"/>
</dbReference>
<dbReference type="PANTHER" id="PTHR46270">
    <property type="entry name" value="ARMADILLO-TYPE FOLD-RELATED"/>
    <property type="match status" value="1"/>
</dbReference>
<evidence type="ECO:0000256" key="1">
    <source>
        <dbReference type="SAM" id="MobiDB-lite"/>
    </source>
</evidence>
<evidence type="ECO:0000259" key="2">
    <source>
        <dbReference type="Pfam" id="PF13676"/>
    </source>
</evidence>
<dbReference type="InterPro" id="IPR011989">
    <property type="entry name" value="ARM-like"/>
</dbReference>
<dbReference type="InterPro" id="IPR035897">
    <property type="entry name" value="Toll_tir_struct_dom_sf"/>
</dbReference>
<feature type="compositionally biased region" description="Polar residues" evidence="1">
    <location>
        <begin position="189"/>
        <end position="211"/>
    </location>
</feature>
<proteinExistence type="predicted"/>
<feature type="region of interest" description="Disordered" evidence="1">
    <location>
        <begin position="96"/>
        <end position="146"/>
    </location>
</feature>
<gene>
    <name evidence="3" type="ORF">HPHI1048_LOCUS14304</name>
</gene>
<sequence length="1167" mass="128837">MLCSFQVQDKSPVNNLEEESVIVLGPDGHVDEYDSAGELEQQIPYYHDRLTPLEEFLAREELLNACNLKDPDSNSCYVIRAELNSELAMMDKRRQPPTMEPHAFTPIMHSQEKRQKKDQTQSDSTECKRLSHGERNEMQGSDSTTPRVLGACDLIYYDAHIRGQPSAQPSSPDNRPIKNEVFCRHESGESNGTDKATKNYANGTKHSSDNSVADDKRTKLGCGTSEDSSEGVEDESSSSSTVVVDHTLLDQGAQTSSFTSFDPNSSISRNMETISSDKAGVQADAELLEKVVSQLQSDDPAAAKAAAADVEYLVSSSDPKGVLSVGTWVWTSEGAKLNRKALGSFSNLWESLLGLLQDGDSETKACVCGAMSKLGFRNTTNVLAMIKFPGMLTALTQLLDVNAHPHNVPIQAWRVLQNCVSGIDEVKVILCSNNDVVWRMKEACARDGIPDEIRMRAVSVIMHASSSESAKMHLVKTRIPEEALQAVLSSQCNMKKGDATRIRATLASANLCGREERSILSTAPEMLREIVNVISHAMQGTEYFSIKWSLVGVMLPLFNLSCSDSNKKVLIECGTIELLLRGVNQGRAAYTTSVSHDDSEWSNETLELTLRTLANFTFDADARNQMIEQNALSVLQDVLMHLRSQHAKGKILVILQDLVFMLSEKNDKMIEQPSAQPLTVHPGKKNDQHIMISYSWSVGKAFVVEVARALRQQGHDVWRDEDGSKLVQKMMGSSMEIMAKAIELAEFVIIFVSRSYRDSYNCKLEGKYAQVRERAGLTRILFVMMEDDYTPQSPDGVDGWLGMLIGDSFWYQGWDFTKLDETVFEICKAIEKTRHSPVHMSRNGENGSGWIQPASSSDLGTIGGDSTSVVRGWSGEDTMRDSRRRSGSSPAMSFRSARTQSNNGMLPLSPTNLGLSYAQAWKSSHSLLGNFGSSPSNSIGDIIPERGNVKEKNLNIPMENGDESVIRKGSPDSQIAVADSEVSTLLHASRESVGSGGNGDVQEEIMADVHTLGNMGSLRTGNDSCREFAVDIQNSRMSPDLATAEVGFQPSNRKSMLQQRRGKTLCSISPAHPINRTEMIHPYGSVNEFLNGYGIVELANAFTYHRVDDMEIVLRLSEKQIESITDRVGLQVRLSDAIKREREIQSIAAWRIGAQAKFQNMENFQNL</sequence>
<dbReference type="EMBL" id="HBEO01021131">
    <property type="protein sequence ID" value="CAD8491157.1"/>
    <property type="molecule type" value="Transcribed_RNA"/>
</dbReference>
<dbReference type="GO" id="GO:0007165">
    <property type="term" value="P:signal transduction"/>
    <property type="evidence" value="ECO:0007669"/>
    <property type="project" value="InterPro"/>
</dbReference>
<organism evidence="3">
    <name type="scientific">Hanusia phi</name>
    <dbReference type="NCBI Taxonomy" id="3032"/>
    <lineage>
        <taxon>Eukaryota</taxon>
        <taxon>Cryptophyceae</taxon>
        <taxon>Pyrenomonadales</taxon>
        <taxon>Geminigeraceae</taxon>
        <taxon>Hanusia</taxon>
    </lineage>
</organism>
<dbReference type="AlphaFoldDB" id="A0A7S0EPH3"/>